<evidence type="ECO:0000313" key="2">
    <source>
        <dbReference type="EMBL" id="KND98752.1"/>
    </source>
</evidence>
<protein>
    <submittedName>
        <fullName evidence="2">Uncharacterized protein</fullName>
    </submittedName>
</protein>
<name>A0A0L0NX19_CANAR</name>
<comment type="caution">
    <text evidence="2">The sequence shown here is derived from an EMBL/GenBank/DDBJ whole genome shotgun (WGS) entry which is preliminary data.</text>
</comment>
<dbReference type="EMBL" id="LGST01000031">
    <property type="protein sequence ID" value="KND98752.1"/>
    <property type="molecule type" value="Genomic_DNA"/>
</dbReference>
<feature type="region of interest" description="Disordered" evidence="1">
    <location>
        <begin position="1"/>
        <end position="22"/>
    </location>
</feature>
<proteinExistence type="predicted"/>
<dbReference type="AlphaFoldDB" id="A0A0L0NX19"/>
<reference evidence="3" key="1">
    <citation type="journal article" date="2015" name="BMC Genomics">
        <title>Draft genome of a commonly misdiagnosed multidrug resistant pathogen Candida auris.</title>
        <authorList>
            <person name="Chatterjee S."/>
            <person name="Alampalli S.V."/>
            <person name="Nageshan R.K."/>
            <person name="Chettiar S.T."/>
            <person name="Joshi S."/>
            <person name="Tatu U.S."/>
        </authorList>
    </citation>
    <scope>NUCLEOTIDE SEQUENCE [LARGE SCALE GENOMIC DNA]</scope>
    <source>
        <strain evidence="3">6684</strain>
    </source>
</reference>
<evidence type="ECO:0000256" key="1">
    <source>
        <dbReference type="SAM" id="MobiDB-lite"/>
    </source>
</evidence>
<feature type="compositionally biased region" description="Polar residues" evidence="1">
    <location>
        <begin position="1"/>
        <end position="12"/>
    </location>
</feature>
<dbReference type="Proteomes" id="UP000037122">
    <property type="component" value="Unassembled WGS sequence"/>
</dbReference>
<organism evidence="2 3">
    <name type="scientific">Candidozyma auris</name>
    <name type="common">Yeast</name>
    <name type="synonym">Candida auris</name>
    <dbReference type="NCBI Taxonomy" id="498019"/>
    <lineage>
        <taxon>Eukaryota</taxon>
        <taxon>Fungi</taxon>
        <taxon>Dikarya</taxon>
        <taxon>Ascomycota</taxon>
        <taxon>Saccharomycotina</taxon>
        <taxon>Pichiomycetes</taxon>
        <taxon>Metschnikowiaceae</taxon>
        <taxon>Candidozyma</taxon>
    </lineage>
</organism>
<accession>A0A0L0NX19</accession>
<dbReference type="VEuPathDB" id="FungiDB:QG37_04659"/>
<evidence type="ECO:0000313" key="3">
    <source>
        <dbReference type="Proteomes" id="UP000037122"/>
    </source>
</evidence>
<gene>
    <name evidence="2" type="ORF">QG37_04659</name>
</gene>
<sequence>MTAHTISANQSLPEVKHEEKKKNEAGLLQPLLTILQPFSGRQRPSIVVVLWGLRVSGAAAPM</sequence>